<feature type="transmembrane region" description="Helical" evidence="1">
    <location>
        <begin position="504"/>
        <end position="522"/>
    </location>
</feature>
<feature type="transmembrane region" description="Helical" evidence="1">
    <location>
        <begin position="160"/>
        <end position="178"/>
    </location>
</feature>
<dbReference type="EMBL" id="FSQT01000002">
    <property type="protein sequence ID" value="SIN44894.1"/>
    <property type="molecule type" value="Genomic_DNA"/>
</dbReference>
<gene>
    <name evidence="2" type="ORF">SAMN04489832_7350</name>
</gene>
<evidence type="ECO:0000313" key="3">
    <source>
        <dbReference type="Proteomes" id="UP000185124"/>
    </source>
</evidence>
<dbReference type="Pfam" id="PF06772">
    <property type="entry name" value="LtrA"/>
    <property type="match status" value="1"/>
</dbReference>
<keyword evidence="3" id="KW-1185">Reference proteome</keyword>
<feature type="transmembrane region" description="Helical" evidence="1">
    <location>
        <begin position="452"/>
        <end position="471"/>
    </location>
</feature>
<dbReference type="AlphaFoldDB" id="A0A1N6BFS5"/>
<evidence type="ECO:0000313" key="2">
    <source>
        <dbReference type="EMBL" id="SIN44894.1"/>
    </source>
</evidence>
<feature type="transmembrane region" description="Helical" evidence="1">
    <location>
        <begin position="480"/>
        <end position="498"/>
    </location>
</feature>
<reference evidence="3" key="1">
    <citation type="submission" date="2016-12" db="EMBL/GenBank/DDBJ databases">
        <authorList>
            <person name="Varghese N."/>
            <person name="Submissions S."/>
        </authorList>
    </citation>
    <scope>NUCLEOTIDE SEQUENCE [LARGE SCALE GENOMIC DNA]</scope>
    <source>
        <strain evidence="3">DSM 45599</strain>
    </source>
</reference>
<protein>
    <submittedName>
        <fullName evidence="2">Low temperature requirement protein LtrA</fullName>
    </submittedName>
</protein>
<feature type="transmembrane region" description="Helical" evidence="1">
    <location>
        <begin position="251"/>
        <end position="272"/>
    </location>
</feature>
<evidence type="ECO:0000256" key="1">
    <source>
        <dbReference type="SAM" id="Phobius"/>
    </source>
</evidence>
<keyword evidence="1" id="KW-1133">Transmembrane helix</keyword>
<keyword evidence="1" id="KW-0812">Transmembrane</keyword>
<accession>A0A1N6BFS5</accession>
<feature type="transmembrane region" description="Helical" evidence="1">
    <location>
        <begin position="377"/>
        <end position="396"/>
    </location>
</feature>
<name>A0A1N6BFS5_9ACTN</name>
<organism evidence="2 3">
    <name type="scientific">Micromonospora cremea</name>
    <dbReference type="NCBI Taxonomy" id="709881"/>
    <lineage>
        <taxon>Bacteria</taxon>
        <taxon>Bacillati</taxon>
        <taxon>Actinomycetota</taxon>
        <taxon>Actinomycetes</taxon>
        <taxon>Micromonosporales</taxon>
        <taxon>Micromonosporaceae</taxon>
        <taxon>Micromonospora</taxon>
    </lineage>
</organism>
<feature type="transmembrane region" description="Helical" evidence="1">
    <location>
        <begin position="284"/>
        <end position="301"/>
    </location>
</feature>
<dbReference type="PANTHER" id="PTHR36840">
    <property type="entry name" value="BLL5714 PROTEIN"/>
    <property type="match status" value="1"/>
</dbReference>
<feature type="transmembrane region" description="Helical" evidence="1">
    <location>
        <begin position="198"/>
        <end position="219"/>
    </location>
</feature>
<dbReference type="InterPro" id="IPR010640">
    <property type="entry name" value="Low_temperature_requirement_A"/>
</dbReference>
<proteinExistence type="predicted"/>
<feature type="transmembrane region" description="Helical" evidence="1">
    <location>
        <begin position="425"/>
        <end position="446"/>
    </location>
</feature>
<feature type="transmembrane region" description="Helical" evidence="1">
    <location>
        <begin position="226"/>
        <end position="245"/>
    </location>
</feature>
<dbReference type="Proteomes" id="UP000185124">
    <property type="component" value="Unassembled WGS sequence"/>
</dbReference>
<dbReference type="PANTHER" id="PTHR36840:SF1">
    <property type="entry name" value="BLL5714 PROTEIN"/>
    <property type="match status" value="1"/>
</dbReference>
<sequence length="535" mass="57128">MMAQTSRPSLRPNDDRGVWDHVDIPAVGGPVAGRALAVDDDTEMACSIVGELRYHDRIDQDRLAAAFAERDVHPAAGIPADWLARREPLPGYAAGRAIPAVAGPRAVGATTPAMSRRGVASLDGEIADGVGGCRGHERLRSRMTAAADGLRRTGTAQRATFLELFFDLAFVLALNRISQQLIGDFDAARGVFAEAGQTLLLFLAFWVLWAWTVLTTSVLPPDEPHAQLVVVGSVLAAMVMAVNLPESFDEGALGFAGTYVAVQVGRATFFWLSLPARRRGAARTLFWFGMSGVPWLLGGLATGWVRALLWSVAVLLDFAGFRLGWPAPRLGHFSPAEVALAGEHLAERHQQFLLITLGESILVIGMTTVAADGTLERNAAFLVAFLTTVLFWRIYFFRAGYVLPEAISAARVPAMLARRASGSHIAMISGIVLATVGFDLLIHHPLGATPPAWLAAMLGGTALFLVGRVAFDRQLYARFAWPRLVAIGLLVLLVPALWRAPPLVVGSVAAAVLIGVAAADTIRGRRCSAPPAPRA</sequence>
<keyword evidence="1" id="KW-0472">Membrane</keyword>